<comment type="caution">
    <text evidence="2">The sequence shown here is derived from an EMBL/GenBank/DDBJ whole genome shotgun (WGS) entry which is preliminary data.</text>
</comment>
<sequence>MQPDSPLPPDTNPRTEPSILEEMAALTGLFNPEIIWQEEEILDDMDEQDAASAAEHAAPTGPATDQP</sequence>
<evidence type="ECO:0000313" key="2">
    <source>
        <dbReference type="EMBL" id="GAA4508755.1"/>
    </source>
</evidence>
<dbReference type="EMBL" id="BAABGQ010000012">
    <property type="protein sequence ID" value="GAA4508755.1"/>
    <property type="molecule type" value="Genomic_DNA"/>
</dbReference>
<organism evidence="2 3">
    <name type="scientific">Hymenobacter ginsengisoli</name>
    <dbReference type="NCBI Taxonomy" id="1051626"/>
    <lineage>
        <taxon>Bacteria</taxon>
        <taxon>Pseudomonadati</taxon>
        <taxon>Bacteroidota</taxon>
        <taxon>Cytophagia</taxon>
        <taxon>Cytophagales</taxon>
        <taxon>Hymenobacteraceae</taxon>
        <taxon>Hymenobacter</taxon>
    </lineage>
</organism>
<evidence type="ECO:0000256" key="1">
    <source>
        <dbReference type="SAM" id="MobiDB-lite"/>
    </source>
</evidence>
<feature type="region of interest" description="Disordered" evidence="1">
    <location>
        <begin position="40"/>
        <end position="67"/>
    </location>
</feature>
<proteinExistence type="predicted"/>
<name>A0ABP8QUP9_9BACT</name>
<feature type="compositionally biased region" description="Low complexity" evidence="1">
    <location>
        <begin position="50"/>
        <end position="67"/>
    </location>
</feature>
<evidence type="ECO:0000313" key="3">
    <source>
        <dbReference type="Proteomes" id="UP001501243"/>
    </source>
</evidence>
<protein>
    <submittedName>
        <fullName evidence="2">Uncharacterized protein</fullName>
    </submittedName>
</protein>
<feature type="compositionally biased region" description="Acidic residues" evidence="1">
    <location>
        <begin position="40"/>
        <end position="49"/>
    </location>
</feature>
<accession>A0ABP8QUP9</accession>
<dbReference type="RefSeq" id="WP_208132055.1">
    <property type="nucleotide sequence ID" value="NZ_BAABGQ010000012.1"/>
</dbReference>
<reference evidence="3" key="1">
    <citation type="journal article" date="2019" name="Int. J. Syst. Evol. Microbiol.">
        <title>The Global Catalogue of Microorganisms (GCM) 10K type strain sequencing project: providing services to taxonomists for standard genome sequencing and annotation.</title>
        <authorList>
            <consortium name="The Broad Institute Genomics Platform"/>
            <consortium name="The Broad Institute Genome Sequencing Center for Infectious Disease"/>
            <person name="Wu L."/>
            <person name="Ma J."/>
        </authorList>
    </citation>
    <scope>NUCLEOTIDE SEQUENCE [LARGE SCALE GENOMIC DNA]</scope>
    <source>
        <strain evidence="3">JCM 17841</strain>
    </source>
</reference>
<keyword evidence="3" id="KW-1185">Reference proteome</keyword>
<dbReference type="Proteomes" id="UP001501243">
    <property type="component" value="Unassembled WGS sequence"/>
</dbReference>
<gene>
    <name evidence="2" type="ORF">GCM10023172_41390</name>
</gene>